<dbReference type="EMBL" id="QPFP01000009">
    <property type="protein sequence ID" value="TEB34534.1"/>
    <property type="molecule type" value="Genomic_DNA"/>
</dbReference>
<evidence type="ECO:0000313" key="2">
    <source>
        <dbReference type="EMBL" id="TEB34534.1"/>
    </source>
</evidence>
<dbReference type="AlphaFoldDB" id="A0A4Y7TKM4"/>
<keyword evidence="3" id="KW-1185">Reference proteome</keyword>
<dbReference type="OrthoDB" id="3064584at2759"/>
<feature type="region of interest" description="Disordered" evidence="1">
    <location>
        <begin position="80"/>
        <end position="100"/>
    </location>
</feature>
<evidence type="ECO:0000256" key="1">
    <source>
        <dbReference type="SAM" id="MobiDB-lite"/>
    </source>
</evidence>
<name>A0A4Y7TKM4_COPMI</name>
<accession>A0A4Y7TKM4</accession>
<gene>
    <name evidence="2" type="ORF">FA13DRAFT_1707425</name>
</gene>
<proteinExistence type="predicted"/>
<feature type="compositionally biased region" description="Low complexity" evidence="1">
    <location>
        <begin position="249"/>
        <end position="258"/>
    </location>
</feature>
<protein>
    <submittedName>
        <fullName evidence="2">Uncharacterized protein</fullName>
    </submittedName>
</protein>
<dbReference type="Proteomes" id="UP000298030">
    <property type="component" value="Unassembled WGS sequence"/>
</dbReference>
<sequence length="349" mass="38065">MLHLTNPDGSPQGSIRVEDAGLSELLKNPHVHELHQTVLCLTVTQGDLFKENQEVRITIEALRAENASLWSQQQRFPSHARAASSSISPSDSVSQVPVSPLSSTFPPSTFANTDSLPPCPDQSSICPSNYNTVSICWTKADYAKNPANTCMPANKSWPKMLEALHNPRTYQALTQVQWDSLRSMAGNYPTQWRAAIWKLEEKEPITTYCAGSWKAIEVFRVVLRRGQNGSSTMSQGEGGVEDSEGDGNGSNDRNGGDANQEKKRPRRSTVTACKKAKVVNPNAQVGEEVQGEKPPGQELNVHQEISKPLASASQSKPVVQTIPTIVDISFIQVDHSLEILKGQGSLKGI</sequence>
<comment type="caution">
    <text evidence="2">The sequence shown here is derived from an EMBL/GenBank/DDBJ whole genome shotgun (WGS) entry which is preliminary data.</text>
</comment>
<reference evidence="2 3" key="1">
    <citation type="journal article" date="2019" name="Nat. Ecol. Evol.">
        <title>Megaphylogeny resolves global patterns of mushroom evolution.</title>
        <authorList>
            <person name="Varga T."/>
            <person name="Krizsan K."/>
            <person name="Foldi C."/>
            <person name="Dima B."/>
            <person name="Sanchez-Garcia M."/>
            <person name="Sanchez-Ramirez S."/>
            <person name="Szollosi G.J."/>
            <person name="Szarkandi J.G."/>
            <person name="Papp V."/>
            <person name="Albert L."/>
            <person name="Andreopoulos W."/>
            <person name="Angelini C."/>
            <person name="Antonin V."/>
            <person name="Barry K.W."/>
            <person name="Bougher N.L."/>
            <person name="Buchanan P."/>
            <person name="Buyck B."/>
            <person name="Bense V."/>
            <person name="Catcheside P."/>
            <person name="Chovatia M."/>
            <person name="Cooper J."/>
            <person name="Damon W."/>
            <person name="Desjardin D."/>
            <person name="Finy P."/>
            <person name="Geml J."/>
            <person name="Haridas S."/>
            <person name="Hughes K."/>
            <person name="Justo A."/>
            <person name="Karasinski D."/>
            <person name="Kautmanova I."/>
            <person name="Kiss B."/>
            <person name="Kocsube S."/>
            <person name="Kotiranta H."/>
            <person name="LaButti K.M."/>
            <person name="Lechner B.E."/>
            <person name="Liimatainen K."/>
            <person name="Lipzen A."/>
            <person name="Lukacs Z."/>
            <person name="Mihaltcheva S."/>
            <person name="Morgado L.N."/>
            <person name="Niskanen T."/>
            <person name="Noordeloos M.E."/>
            <person name="Ohm R.A."/>
            <person name="Ortiz-Santana B."/>
            <person name="Ovrebo C."/>
            <person name="Racz N."/>
            <person name="Riley R."/>
            <person name="Savchenko A."/>
            <person name="Shiryaev A."/>
            <person name="Soop K."/>
            <person name="Spirin V."/>
            <person name="Szebenyi C."/>
            <person name="Tomsovsky M."/>
            <person name="Tulloss R.E."/>
            <person name="Uehling J."/>
            <person name="Grigoriev I.V."/>
            <person name="Vagvolgyi C."/>
            <person name="Papp T."/>
            <person name="Martin F.M."/>
            <person name="Miettinen O."/>
            <person name="Hibbett D.S."/>
            <person name="Nagy L.G."/>
        </authorList>
    </citation>
    <scope>NUCLEOTIDE SEQUENCE [LARGE SCALE GENOMIC DNA]</scope>
    <source>
        <strain evidence="2 3">FP101781</strain>
    </source>
</reference>
<organism evidence="2 3">
    <name type="scientific">Coprinellus micaceus</name>
    <name type="common">Glistening ink-cap mushroom</name>
    <name type="synonym">Coprinus micaceus</name>
    <dbReference type="NCBI Taxonomy" id="71717"/>
    <lineage>
        <taxon>Eukaryota</taxon>
        <taxon>Fungi</taxon>
        <taxon>Dikarya</taxon>
        <taxon>Basidiomycota</taxon>
        <taxon>Agaricomycotina</taxon>
        <taxon>Agaricomycetes</taxon>
        <taxon>Agaricomycetidae</taxon>
        <taxon>Agaricales</taxon>
        <taxon>Agaricineae</taxon>
        <taxon>Psathyrellaceae</taxon>
        <taxon>Coprinellus</taxon>
    </lineage>
</organism>
<dbReference type="STRING" id="71717.A0A4Y7TKM4"/>
<feature type="region of interest" description="Disordered" evidence="1">
    <location>
        <begin position="228"/>
        <end position="272"/>
    </location>
</feature>
<evidence type="ECO:0000313" key="3">
    <source>
        <dbReference type="Proteomes" id="UP000298030"/>
    </source>
</evidence>